<evidence type="ECO:0008006" key="3">
    <source>
        <dbReference type="Google" id="ProtNLM"/>
    </source>
</evidence>
<dbReference type="Gene3D" id="3.40.50.450">
    <property type="match status" value="1"/>
</dbReference>
<dbReference type="SUPFAM" id="SSF52309">
    <property type="entry name" value="N-(deoxy)ribosyltransferase-like"/>
    <property type="match status" value="1"/>
</dbReference>
<name>A0A1M5NMC3_9BRAD</name>
<reference evidence="1 2" key="1">
    <citation type="submission" date="2016-11" db="EMBL/GenBank/DDBJ databases">
        <authorList>
            <person name="Jaros S."/>
            <person name="Januszkiewicz K."/>
            <person name="Wedrychowicz H."/>
        </authorList>
    </citation>
    <scope>NUCLEOTIDE SEQUENCE [LARGE SCALE GENOMIC DNA]</scope>
    <source>
        <strain evidence="1 2">GAS138</strain>
    </source>
</reference>
<evidence type="ECO:0000313" key="1">
    <source>
        <dbReference type="EMBL" id="SHG90690.1"/>
    </source>
</evidence>
<protein>
    <recommendedName>
        <fullName evidence="3">Nucleoside 2-deoxyribosyltransferase</fullName>
    </recommendedName>
</protein>
<organism evidence="1 2">
    <name type="scientific">Bradyrhizobium erythrophlei</name>
    <dbReference type="NCBI Taxonomy" id="1437360"/>
    <lineage>
        <taxon>Bacteria</taxon>
        <taxon>Pseudomonadati</taxon>
        <taxon>Pseudomonadota</taxon>
        <taxon>Alphaproteobacteria</taxon>
        <taxon>Hyphomicrobiales</taxon>
        <taxon>Nitrobacteraceae</taxon>
        <taxon>Bradyrhizobium</taxon>
    </lineage>
</organism>
<dbReference type="EMBL" id="LT670817">
    <property type="protein sequence ID" value="SHG90690.1"/>
    <property type="molecule type" value="Genomic_DNA"/>
</dbReference>
<sequence length="157" mass="17223">MRPFTVYMAGPITGLTYDGAENWRAIAKTALFRSGIQGISPLRGQEYLRDIGKISGTGEGYQHLNVLSTPRGITSQNRFDATRCDLLLVNLLGATSVSIGTVMEITWADVKRIPIVVAMEPKGNPHEHMLINEVISYRVPTLEDAIRVVTVVADGIR</sequence>
<dbReference type="Proteomes" id="UP000189796">
    <property type="component" value="Chromosome I"/>
</dbReference>
<dbReference type="OrthoDB" id="8260550at2"/>
<proteinExistence type="predicted"/>
<accession>A0A1M5NMC3</accession>
<dbReference type="AlphaFoldDB" id="A0A1M5NMC3"/>
<evidence type="ECO:0000313" key="2">
    <source>
        <dbReference type="Proteomes" id="UP000189796"/>
    </source>
</evidence>
<gene>
    <name evidence="1" type="ORF">SAMN05443248_3051</name>
</gene>
<dbReference type="RefSeq" id="WP_154072246.1">
    <property type="nucleotide sequence ID" value="NZ_LT670817.1"/>
</dbReference>